<dbReference type="eggNOG" id="COG3464">
    <property type="taxonomic scope" value="Bacteria"/>
</dbReference>
<evidence type="ECO:0000313" key="2">
    <source>
        <dbReference type="Proteomes" id="UP000002572"/>
    </source>
</evidence>
<dbReference type="InParanoid" id="E6W6B3"/>
<keyword evidence="2" id="KW-1185">Reference proteome</keyword>
<proteinExistence type="predicted"/>
<dbReference type="Pfam" id="PF07042">
    <property type="entry name" value="TrfA"/>
    <property type="match status" value="1"/>
</dbReference>
<name>E6W6B3_DESIS</name>
<dbReference type="RefSeq" id="WP_013506030.1">
    <property type="nucleotide sequence ID" value="NC_014836.1"/>
</dbReference>
<protein>
    <submittedName>
        <fullName evidence="1">TrfA family protein</fullName>
    </submittedName>
</protein>
<reference evidence="1 2" key="1">
    <citation type="submission" date="2010-12" db="EMBL/GenBank/DDBJ databases">
        <title>Complete sequence of Desulfurispirillum indicum S5.</title>
        <authorList>
            <consortium name="US DOE Joint Genome Institute"/>
            <person name="Lucas S."/>
            <person name="Copeland A."/>
            <person name="Lapidus A."/>
            <person name="Cheng J.-F."/>
            <person name="Goodwin L."/>
            <person name="Pitluck S."/>
            <person name="Chertkov O."/>
            <person name="Held B."/>
            <person name="Detter J.C."/>
            <person name="Han C."/>
            <person name="Tapia R."/>
            <person name="Land M."/>
            <person name="Hauser L."/>
            <person name="Kyrpides N."/>
            <person name="Ivanova N."/>
            <person name="Mikhailova N."/>
            <person name="Haggblom M."/>
            <person name="Rauschenbach I."/>
            <person name="Bini E."/>
            <person name="Woyke T."/>
        </authorList>
    </citation>
    <scope>NUCLEOTIDE SEQUENCE [LARGE SCALE GENOMIC DNA]</scope>
    <source>
        <strain evidence="2">ATCC BAA-1389 / DSM 22839 / S5</strain>
    </source>
</reference>
<dbReference type="Proteomes" id="UP000002572">
    <property type="component" value="Chromosome"/>
</dbReference>
<dbReference type="KEGG" id="din:Selin_1414"/>
<gene>
    <name evidence="1" type="ordered locus">Selin_1414</name>
</gene>
<organism evidence="1 2">
    <name type="scientific">Desulfurispirillum indicum (strain ATCC BAA-1389 / DSM 22839 / S5)</name>
    <dbReference type="NCBI Taxonomy" id="653733"/>
    <lineage>
        <taxon>Bacteria</taxon>
        <taxon>Pseudomonadati</taxon>
        <taxon>Chrysiogenota</taxon>
        <taxon>Chrysiogenia</taxon>
        <taxon>Chrysiogenales</taxon>
        <taxon>Chrysiogenaceae</taxon>
        <taxon>Desulfurispirillum</taxon>
    </lineage>
</organism>
<dbReference type="STRING" id="653733.Selin_1414"/>
<dbReference type="OrthoDB" id="8481003at2"/>
<dbReference type="HOGENOM" id="CLU_975661_0_0_0"/>
<sequence length="285" mass="32637">MSLWAAMSKNSPEVCHLIKSRLLDSPPDSLGWRMGVAQWAHGIIFTDLCRSGLFQVSEDKKGRDFRIDESIPCQSGYKVKYTGYRLSQYDLDVLTVIISLLLPYRTGEVVKVNFTKLESLLGKKGGAGRERIRQSLKRINKSHIEIAYYESDLKEPVREFSGHIIESVEIEYKSWVLIQASSGMERLFVSVMPMHVRYKLSRDLSKWLLMYWSTHREIYPIKIDNVCRLCGSRTQRLAHFKELLKKACNELIDAGYLAGFQFENDVLHAQRARGGGSDARQVVAV</sequence>
<accession>E6W6B3</accession>
<dbReference type="InterPro" id="IPR010751">
    <property type="entry name" value="TrfA"/>
</dbReference>
<evidence type="ECO:0000313" key="1">
    <source>
        <dbReference type="EMBL" id="ADU66149.1"/>
    </source>
</evidence>
<dbReference type="EMBL" id="CP002432">
    <property type="protein sequence ID" value="ADU66149.1"/>
    <property type="molecule type" value="Genomic_DNA"/>
</dbReference>
<dbReference type="AlphaFoldDB" id="E6W6B3"/>